<dbReference type="PANTHER" id="PTHR34382">
    <property type="entry name" value="PTS SYSTEM N,N'-DIACETYLCHITOBIOSE-SPECIFIC EIIA COMPONENT"/>
    <property type="match status" value="1"/>
</dbReference>
<organism evidence="8 9">
    <name type="scientific">Alkalicella caledoniensis</name>
    <dbReference type="NCBI Taxonomy" id="2731377"/>
    <lineage>
        <taxon>Bacteria</taxon>
        <taxon>Bacillati</taxon>
        <taxon>Bacillota</taxon>
        <taxon>Clostridia</taxon>
        <taxon>Eubacteriales</taxon>
        <taxon>Proteinivoracaceae</taxon>
        <taxon>Alkalicella</taxon>
    </lineage>
</organism>
<dbReference type="KEGG" id="acae:HYG86_04345"/>
<dbReference type="AlphaFoldDB" id="A0A7G9W5U6"/>
<dbReference type="Gene3D" id="1.20.58.80">
    <property type="entry name" value="Phosphotransferase system, lactose/cellobiose-type IIA subunit"/>
    <property type="match status" value="1"/>
</dbReference>
<dbReference type="PROSITE" id="PS51095">
    <property type="entry name" value="PTS_EIIA_TYPE_3"/>
    <property type="match status" value="1"/>
</dbReference>
<dbReference type="InterPro" id="IPR036542">
    <property type="entry name" value="PTS_IIA_lac/cel_sf"/>
</dbReference>
<dbReference type="GO" id="GO:0009401">
    <property type="term" value="P:phosphoenolpyruvate-dependent sugar phosphotransferase system"/>
    <property type="evidence" value="ECO:0007669"/>
    <property type="project" value="UniProtKB-KW"/>
</dbReference>
<keyword evidence="9" id="KW-1185">Reference proteome</keyword>
<keyword evidence="2" id="KW-0762">Sugar transport</keyword>
<sequence>MEGMELISFQIVSAAGAAKSYYMEAITAAKSRDFEKADKIMAEGLQIFQDAHKAHASLIQKEASGEKIEFNLLFMHAEDQLMTTDLLKLMAHEIIDLYRAQGGNTVEN</sequence>
<evidence type="ECO:0000256" key="6">
    <source>
        <dbReference type="PIRSR" id="PIRSR000699-2"/>
    </source>
</evidence>
<dbReference type="Pfam" id="PF02255">
    <property type="entry name" value="PTS_IIA"/>
    <property type="match status" value="1"/>
</dbReference>
<keyword evidence="3" id="KW-0808">Transferase</keyword>
<name>A0A7G9W5U6_ALKCA</name>
<dbReference type="PIRSF" id="PIRSF000699">
    <property type="entry name" value="PTS_IILac_III"/>
    <property type="match status" value="1"/>
</dbReference>
<dbReference type="SUPFAM" id="SSF46973">
    <property type="entry name" value="Enzyme IIa from lactose specific PTS, IIa-lac"/>
    <property type="match status" value="1"/>
</dbReference>
<dbReference type="EMBL" id="CP058559">
    <property type="protein sequence ID" value="QNO14058.1"/>
    <property type="molecule type" value="Genomic_DNA"/>
</dbReference>
<evidence type="ECO:0000256" key="4">
    <source>
        <dbReference type="ARBA" id="ARBA00022683"/>
    </source>
</evidence>
<evidence type="ECO:0000256" key="2">
    <source>
        <dbReference type="ARBA" id="ARBA00022597"/>
    </source>
</evidence>
<keyword evidence="4" id="KW-0598">Phosphotransferase system</keyword>
<dbReference type="Proteomes" id="UP000516160">
    <property type="component" value="Chromosome"/>
</dbReference>
<evidence type="ECO:0000256" key="3">
    <source>
        <dbReference type="ARBA" id="ARBA00022679"/>
    </source>
</evidence>
<evidence type="ECO:0000313" key="8">
    <source>
        <dbReference type="EMBL" id="QNO14058.1"/>
    </source>
</evidence>
<reference evidence="8 9" key="1">
    <citation type="submission" date="2020-07" db="EMBL/GenBank/DDBJ databases">
        <title>Alkalicella. sp. LB2 genome.</title>
        <authorList>
            <person name="Postec A."/>
            <person name="Quemeneur M."/>
        </authorList>
    </citation>
    <scope>NUCLEOTIDE SEQUENCE [LARGE SCALE GENOMIC DNA]</scope>
    <source>
        <strain evidence="8 9">LB2</strain>
    </source>
</reference>
<keyword evidence="1" id="KW-0813">Transport</keyword>
<dbReference type="InterPro" id="IPR003188">
    <property type="entry name" value="PTS_IIA_lac/cel"/>
</dbReference>
<keyword evidence="6" id="KW-0479">Metal-binding</keyword>
<feature type="binding site" evidence="6">
    <location>
        <position position="79"/>
    </location>
    <ligand>
        <name>Mg(2+)</name>
        <dbReference type="ChEBI" id="CHEBI:18420"/>
        <note>ligand shared between all trimeric partners</note>
    </ligand>
</feature>
<evidence type="ECO:0000256" key="1">
    <source>
        <dbReference type="ARBA" id="ARBA00022448"/>
    </source>
</evidence>
<feature type="active site" description="Tele-phosphohistidine intermediate" evidence="5">
    <location>
        <position position="76"/>
    </location>
</feature>
<dbReference type="RefSeq" id="WP_213167721.1">
    <property type="nucleotide sequence ID" value="NZ_CP058559.1"/>
</dbReference>
<proteinExistence type="predicted"/>
<dbReference type="GO" id="GO:0046872">
    <property type="term" value="F:metal ion binding"/>
    <property type="evidence" value="ECO:0007669"/>
    <property type="project" value="UniProtKB-KW"/>
</dbReference>
<accession>A0A7G9W5U6</accession>
<gene>
    <name evidence="8" type="ORF">HYG86_04345</name>
</gene>
<dbReference type="GO" id="GO:0016740">
    <property type="term" value="F:transferase activity"/>
    <property type="evidence" value="ECO:0007669"/>
    <property type="project" value="UniProtKB-KW"/>
</dbReference>
<feature type="modified residue" description="Phosphohistidine; by HPr" evidence="7">
    <location>
        <position position="76"/>
    </location>
</feature>
<evidence type="ECO:0000256" key="7">
    <source>
        <dbReference type="PROSITE-ProRule" id="PRU00418"/>
    </source>
</evidence>
<comment type="cofactor">
    <cofactor evidence="6">
        <name>Mg(2+)</name>
        <dbReference type="ChEBI" id="CHEBI:18420"/>
    </cofactor>
    <text evidence="6">Binds 1 Mg(2+) ion per trimer.</text>
</comment>
<dbReference type="CDD" id="cd00215">
    <property type="entry name" value="PTS_IIA_lac"/>
    <property type="match status" value="1"/>
</dbReference>
<evidence type="ECO:0000313" key="9">
    <source>
        <dbReference type="Proteomes" id="UP000516160"/>
    </source>
</evidence>
<evidence type="ECO:0000256" key="5">
    <source>
        <dbReference type="PIRSR" id="PIRSR000699-1"/>
    </source>
</evidence>
<dbReference type="PANTHER" id="PTHR34382:SF7">
    <property type="entry name" value="PTS SYSTEM N,N'-DIACETYLCHITOBIOSE-SPECIFIC EIIA COMPONENT"/>
    <property type="match status" value="1"/>
</dbReference>
<protein>
    <submittedName>
        <fullName evidence="8">PTS lactose/cellobiose transporter subunit IIA</fullName>
    </submittedName>
</protein>
<keyword evidence="6" id="KW-0460">Magnesium</keyword>